<reference evidence="1 2" key="1">
    <citation type="submission" date="2020-01" db="EMBL/GenBank/DDBJ databases">
        <title>Draft genome sequence of Cand. Neptunochlamydia vexilliferae K9.</title>
        <authorList>
            <person name="Schulz F."/>
            <person name="Koestlbacher S."/>
            <person name="Wascher F."/>
            <person name="Pizzetti I."/>
            <person name="Horn M."/>
        </authorList>
    </citation>
    <scope>NUCLEOTIDE SEQUENCE [LARGE SCALE GENOMIC DNA]</scope>
    <source>
        <strain evidence="1 2">K9</strain>
    </source>
</reference>
<keyword evidence="2" id="KW-1185">Reference proteome</keyword>
<sequence length="140" mass="16258">MKFLVALLLTLPLVAEVGFIEPWGKDSEMIAKKSRIPPLPQKSGWMTKLAESVILFHQNILSPVDGPRSHFRPTSSRYMLLAMKRHGFIKGYIMGCDRLLRENKEDWVYRKVTIDGEIYKWDPTFSSSKRRRSSTRMSLN</sequence>
<dbReference type="RefSeq" id="WP_194847896.1">
    <property type="nucleotide sequence ID" value="NZ_JAAEJV010000029.1"/>
</dbReference>
<evidence type="ECO:0008006" key="3">
    <source>
        <dbReference type="Google" id="ProtNLM"/>
    </source>
</evidence>
<accession>A0ABS0AZP8</accession>
<dbReference type="InterPro" id="IPR002696">
    <property type="entry name" value="Membr_insert_effic_factor_YidD"/>
</dbReference>
<evidence type="ECO:0000313" key="1">
    <source>
        <dbReference type="EMBL" id="MBF5059592.1"/>
    </source>
</evidence>
<comment type="caution">
    <text evidence="1">The sequence shown here is derived from an EMBL/GenBank/DDBJ whole genome shotgun (WGS) entry which is preliminary data.</text>
</comment>
<dbReference type="SMART" id="SM01234">
    <property type="entry name" value="Haemolytic"/>
    <property type="match status" value="1"/>
</dbReference>
<evidence type="ECO:0000313" key="2">
    <source>
        <dbReference type="Proteomes" id="UP001194714"/>
    </source>
</evidence>
<dbReference type="Proteomes" id="UP001194714">
    <property type="component" value="Unassembled WGS sequence"/>
</dbReference>
<protein>
    <recommendedName>
        <fullName evidence="3">Membrane protein insertion efficiency factor</fullName>
    </recommendedName>
</protein>
<dbReference type="NCBIfam" id="TIGR00278">
    <property type="entry name" value="membrane protein insertion efficiency factor YidD"/>
    <property type="match status" value="1"/>
</dbReference>
<name>A0ABS0AZP8_9BACT</name>
<gene>
    <name evidence="1" type="ORF">NEPTK9_001108</name>
</gene>
<dbReference type="Pfam" id="PF01809">
    <property type="entry name" value="YidD"/>
    <property type="match status" value="1"/>
</dbReference>
<dbReference type="EMBL" id="JAAEJV010000029">
    <property type="protein sequence ID" value="MBF5059592.1"/>
    <property type="molecule type" value="Genomic_DNA"/>
</dbReference>
<organism evidence="1 2">
    <name type="scientific">Candidatus Neptunichlamydia vexilliferae</name>
    <dbReference type="NCBI Taxonomy" id="1651774"/>
    <lineage>
        <taxon>Bacteria</taxon>
        <taxon>Pseudomonadati</taxon>
        <taxon>Chlamydiota</taxon>
        <taxon>Chlamydiia</taxon>
        <taxon>Parachlamydiales</taxon>
        <taxon>Simkaniaceae</taxon>
        <taxon>Candidatus Neptunichlamydia</taxon>
    </lineage>
</organism>
<proteinExistence type="predicted"/>